<keyword evidence="3" id="KW-1185">Reference proteome</keyword>
<dbReference type="EMBL" id="NOKQ01000180">
    <property type="protein sequence ID" value="OZS78893.1"/>
    <property type="molecule type" value="Genomic_DNA"/>
</dbReference>
<feature type="transmembrane region" description="Helical" evidence="1">
    <location>
        <begin position="122"/>
        <end position="142"/>
    </location>
</feature>
<dbReference type="RefSeq" id="WP_094941876.1">
    <property type="nucleotide sequence ID" value="NZ_NOKQ01000180.1"/>
</dbReference>
<sequence length="146" mass="16623">MGIGYEWVIFIHVVSAIGSIGPLFVMLVIVQLLKHHPTSLDTTTALRIFRESVRFIKHAGHVLVASGIVLVAWGPWEWRHSWIVLTLFLMVISIFFLASAFKRVFRAVEAHSISYEAMVFQLGRATWIYLILLGIMLAFMVLKPML</sequence>
<proteinExistence type="predicted"/>
<reference evidence="2 3" key="1">
    <citation type="submission" date="2017-07" db="EMBL/GenBank/DDBJ databases">
        <title>Tetzosporium hominis gen.nov. sp.nov.</title>
        <authorList>
            <person name="Tetz G."/>
            <person name="Tetz V."/>
        </authorList>
    </citation>
    <scope>NUCLEOTIDE SEQUENCE [LARGE SCALE GENOMIC DNA]</scope>
    <source>
        <strain evidence="2 3">VT-49</strain>
    </source>
</reference>
<dbReference type="OrthoDB" id="2436717at2"/>
<evidence type="ECO:0000313" key="3">
    <source>
        <dbReference type="Proteomes" id="UP000217065"/>
    </source>
</evidence>
<dbReference type="Proteomes" id="UP000217065">
    <property type="component" value="Unassembled WGS sequence"/>
</dbReference>
<keyword evidence="1" id="KW-1133">Transmembrane helix</keyword>
<protein>
    <recommendedName>
        <fullName evidence="4">DUF2269 domain-containing protein</fullName>
    </recommendedName>
</protein>
<comment type="caution">
    <text evidence="2">The sequence shown here is derived from an EMBL/GenBank/DDBJ whole genome shotgun (WGS) entry which is preliminary data.</text>
</comment>
<evidence type="ECO:0008006" key="4">
    <source>
        <dbReference type="Google" id="ProtNLM"/>
    </source>
</evidence>
<evidence type="ECO:0000256" key="1">
    <source>
        <dbReference type="SAM" id="Phobius"/>
    </source>
</evidence>
<keyword evidence="1" id="KW-0812">Transmembrane</keyword>
<dbReference type="AlphaFoldDB" id="A0A264W5N0"/>
<organism evidence="2 3">
    <name type="scientific">Tetzosporium hominis</name>
    <dbReference type="NCBI Taxonomy" id="2020506"/>
    <lineage>
        <taxon>Bacteria</taxon>
        <taxon>Bacillati</taxon>
        <taxon>Bacillota</taxon>
        <taxon>Bacilli</taxon>
        <taxon>Bacillales</taxon>
        <taxon>Caryophanaceae</taxon>
        <taxon>Tetzosporium</taxon>
    </lineage>
</organism>
<name>A0A264W5N0_9BACL</name>
<gene>
    <name evidence="2" type="ORF">CF394_03610</name>
</gene>
<evidence type="ECO:0000313" key="2">
    <source>
        <dbReference type="EMBL" id="OZS78893.1"/>
    </source>
</evidence>
<feature type="transmembrane region" description="Helical" evidence="1">
    <location>
        <begin position="6"/>
        <end position="34"/>
    </location>
</feature>
<accession>A0A264W5N0</accession>
<keyword evidence="1" id="KW-0472">Membrane</keyword>
<feature type="transmembrane region" description="Helical" evidence="1">
    <location>
        <begin position="82"/>
        <end position="101"/>
    </location>
</feature>